<comment type="caution">
    <text evidence="3">The sequence shown here is derived from an EMBL/GenBank/DDBJ whole genome shotgun (WGS) entry which is preliminary data.</text>
</comment>
<dbReference type="InterPro" id="IPR044824">
    <property type="entry name" value="MAIN-like"/>
</dbReference>
<dbReference type="Pfam" id="PF10536">
    <property type="entry name" value="PMD"/>
    <property type="match status" value="1"/>
</dbReference>
<dbReference type="SUPFAM" id="SSF52047">
    <property type="entry name" value="RNI-like"/>
    <property type="match status" value="1"/>
</dbReference>
<dbReference type="InterPro" id="IPR032675">
    <property type="entry name" value="LRR_dom_sf"/>
</dbReference>
<reference evidence="3 4" key="1">
    <citation type="submission" date="2020-05" db="EMBL/GenBank/DDBJ databases">
        <title>WGS assembly of Panicum virgatum.</title>
        <authorList>
            <person name="Lovell J.T."/>
            <person name="Jenkins J."/>
            <person name="Shu S."/>
            <person name="Juenger T.E."/>
            <person name="Schmutz J."/>
        </authorList>
    </citation>
    <scope>NUCLEOTIDE SEQUENCE [LARGE SCALE GENOMIC DNA]</scope>
    <source>
        <strain evidence="4">cv. AP13</strain>
    </source>
</reference>
<evidence type="ECO:0000313" key="4">
    <source>
        <dbReference type="Proteomes" id="UP000823388"/>
    </source>
</evidence>
<evidence type="ECO:0008006" key="5">
    <source>
        <dbReference type="Google" id="ProtNLM"/>
    </source>
</evidence>
<dbReference type="Proteomes" id="UP000823388">
    <property type="component" value="Chromosome 2N"/>
</dbReference>
<proteinExistence type="predicted"/>
<dbReference type="Pfam" id="PF12937">
    <property type="entry name" value="F-box-like"/>
    <property type="match status" value="1"/>
</dbReference>
<dbReference type="GO" id="GO:0010073">
    <property type="term" value="P:meristem maintenance"/>
    <property type="evidence" value="ECO:0007669"/>
    <property type="project" value="InterPro"/>
</dbReference>
<dbReference type="PANTHER" id="PTHR46033:SF78">
    <property type="entry name" value="OS06G0232700 PROTEIN"/>
    <property type="match status" value="1"/>
</dbReference>
<organism evidence="3 4">
    <name type="scientific">Panicum virgatum</name>
    <name type="common">Blackwell switchgrass</name>
    <dbReference type="NCBI Taxonomy" id="38727"/>
    <lineage>
        <taxon>Eukaryota</taxon>
        <taxon>Viridiplantae</taxon>
        <taxon>Streptophyta</taxon>
        <taxon>Embryophyta</taxon>
        <taxon>Tracheophyta</taxon>
        <taxon>Spermatophyta</taxon>
        <taxon>Magnoliopsida</taxon>
        <taxon>Liliopsida</taxon>
        <taxon>Poales</taxon>
        <taxon>Poaceae</taxon>
        <taxon>PACMAD clade</taxon>
        <taxon>Panicoideae</taxon>
        <taxon>Panicodae</taxon>
        <taxon>Paniceae</taxon>
        <taxon>Panicinae</taxon>
        <taxon>Panicum</taxon>
        <taxon>Panicum sect. Hiantes</taxon>
    </lineage>
</organism>
<sequence length="538" mass="59478">MEWGGETGMNAVPDGVVQHILSMLSNVRDVAACACVCRRWRDCVPYLPALFFPRNAFDAAAAARGAADDAIGRMVASVARLRELVIYCPFSMARLPAWLGARSATLRVLELRMDAAADKADGHLDCIGLAANLEELRLWGVSLTAAPAWGRMERLRVLEVVGAPLRDSAVRDAIAACPNLTDLSMLGCDCSGTVAVDLHLLERCRLDILGAGNCSLLLTAPRLESLEVQGFTWITLRGHSLRRLSIAKSTGRVHKVDTGRLPDLDHLSLRGVQWNWAAVSSVLQCASEVKHLVMKIEFCGDLDALQPFPEVDLVDFFNSHPKLSKFEIHGAMFAAMCQKNSLKNLDSRFIIPCLEEVLITVRSPLNAEQKLNTLESLVKYSAKLQTMVIRISQMKNCHEAADDFFEEICMANEEGATPELLDALVDKRHRSYMSAVRGISLGTFRARVPMSTMPIHRRWVPRLRASGLLPIARLVEGDMADPARRPRDRAPWFQFDMSLLAALLDRWRPETHTFHLPVGETTPTLQDVAMLLGLPCAG</sequence>
<feature type="domain" description="F-box" evidence="2">
    <location>
        <begin position="11"/>
        <end position="44"/>
    </location>
</feature>
<dbReference type="SUPFAM" id="SSF81383">
    <property type="entry name" value="F-box domain"/>
    <property type="match status" value="1"/>
</dbReference>
<feature type="domain" description="Aminotransferase-like plant mobile" evidence="1">
    <location>
        <begin position="494"/>
        <end position="538"/>
    </location>
</feature>
<evidence type="ECO:0000313" key="3">
    <source>
        <dbReference type="EMBL" id="KAG2635403.1"/>
    </source>
</evidence>
<dbReference type="InterPro" id="IPR019557">
    <property type="entry name" value="AminoTfrase-like_pln_mobile"/>
</dbReference>
<dbReference type="InterPro" id="IPR001810">
    <property type="entry name" value="F-box_dom"/>
</dbReference>
<dbReference type="AlphaFoldDB" id="A0A8T0VSE2"/>
<dbReference type="EMBL" id="CM029040">
    <property type="protein sequence ID" value="KAG2635403.1"/>
    <property type="molecule type" value="Genomic_DNA"/>
</dbReference>
<protein>
    <recommendedName>
        <fullName evidence="5">F-box domain-containing protein</fullName>
    </recommendedName>
</protein>
<gene>
    <name evidence="3" type="ORF">PVAP13_2NG352700</name>
</gene>
<keyword evidence="4" id="KW-1185">Reference proteome</keyword>
<dbReference type="InterPro" id="IPR036047">
    <property type="entry name" value="F-box-like_dom_sf"/>
</dbReference>
<name>A0A8T0VSE2_PANVG</name>
<dbReference type="PANTHER" id="PTHR46033">
    <property type="entry name" value="PROTEIN MAIN-LIKE 2"/>
    <property type="match status" value="1"/>
</dbReference>
<dbReference type="Gene3D" id="3.80.10.10">
    <property type="entry name" value="Ribonuclease Inhibitor"/>
    <property type="match status" value="1"/>
</dbReference>
<accession>A0A8T0VSE2</accession>
<evidence type="ECO:0000259" key="2">
    <source>
        <dbReference type="Pfam" id="PF12937"/>
    </source>
</evidence>
<evidence type="ECO:0000259" key="1">
    <source>
        <dbReference type="Pfam" id="PF10536"/>
    </source>
</evidence>
<dbReference type="Gene3D" id="1.20.1280.50">
    <property type="match status" value="1"/>
</dbReference>